<feature type="transmembrane region" description="Helical" evidence="7">
    <location>
        <begin position="96"/>
        <end position="117"/>
    </location>
</feature>
<feature type="transmembrane region" description="Helical" evidence="7">
    <location>
        <begin position="26"/>
        <end position="45"/>
    </location>
</feature>
<feature type="transmembrane region" description="Helical" evidence="7">
    <location>
        <begin position="65"/>
        <end position="84"/>
    </location>
</feature>
<dbReference type="GO" id="GO:0005886">
    <property type="term" value="C:plasma membrane"/>
    <property type="evidence" value="ECO:0007669"/>
    <property type="project" value="UniProtKB-SubCell"/>
</dbReference>
<keyword evidence="6 7" id="KW-0472">Membrane</keyword>
<feature type="transmembrane region" description="Helical" evidence="7">
    <location>
        <begin position="129"/>
        <end position="151"/>
    </location>
</feature>
<comment type="caution">
    <text evidence="8">The sequence shown here is derived from an EMBL/GenBank/DDBJ whole genome shotgun (WGS) entry which is preliminary data.</text>
</comment>
<comment type="subcellular location">
    <subcellularLocation>
        <location evidence="1">Cell membrane</location>
        <topology evidence="1">Multi-pass membrane protein</topology>
    </subcellularLocation>
</comment>
<proteinExistence type="predicted"/>
<evidence type="ECO:0000256" key="4">
    <source>
        <dbReference type="ARBA" id="ARBA00022960"/>
    </source>
</evidence>
<evidence type="ECO:0000256" key="6">
    <source>
        <dbReference type="ARBA" id="ARBA00023136"/>
    </source>
</evidence>
<evidence type="ECO:0008006" key="9">
    <source>
        <dbReference type="Google" id="ProtNLM"/>
    </source>
</evidence>
<accession>A0A644Y9F3</accession>
<evidence type="ECO:0000256" key="7">
    <source>
        <dbReference type="SAM" id="Phobius"/>
    </source>
</evidence>
<dbReference type="GO" id="GO:0008360">
    <property type="term" value="P:regulation of cell shape"/>
    <property type="evidence" value="ECO:0007669"/>
    <property type="project" value="UniProtKB-KW"/>
</dbReference>
<reference evidence="8" key="1">
    <citation type="submission" date="2019-08" db="EMBL/GenBank/DDBJ databases">
        <authorList>
            <person name="Kucharzyk K."/>
            <person name="Murdoch R.W."/>
            <person name="Higgins S."/>
            <person name="Loffler F."/>
        </authorList>
    </citation>
    <scope>NUCLEOTIDE SEQUENCE</scope>
</reference>
<evidence type="ECO:0000256" key="3">
    <source>
        <dbReference type="ARBA" id="ARBA00022692"/>
    </source>
</evidence>
<evidence type="ECO:0000256" key="1">
    <source>
        <dbReference type="ARBA" id="ARBA00004651"/>
    </source>
</evidence>
<evidence type="ECO:0000256" key="2">
    <source>
        <dbReference type="ARBA" id="ARBA00022475"/>
    </source>
</evidence>
<dbReference type="EMBL" id="VSSQ01004377">
    <property type="protein sequence ID" value="MPM24939.1"/>
    <property type="molecule type" value="Genomic_DNA"/>
</dbReference>
<dbReference type="InterPro" id="IPR007227">
    <property type="entry name" value="Cell_shape_determining_MreD"/>
</dbReference>
<name>A0A644Y9F3_9ZZZZ</name>
<dbReference type="AlphaFoldDB" id="A0A644Y9F3"/>
<evidence type="ECO:0000256" key="5">
    <source>
        <dbReference type="ARBA" id="ARBA00022989"/>
    </source>
</evidence>
<sequence length="162" mass="17869">MKKVLLCLFGVLLVMVENSITNYLDILSISFNIVIIYMTIIALYLDELDVGIIGAIIGLVKDITVCGIFGVNGLVLFIIAYSISHLRDKIYKESSMTIFVLVLITSLFDSLVNIATVSQVFNTNTIAILALKGIIIIPIANSLLSILLYRISKKSILKLKED</sequence>
<keyword evidence="3 7" id="KW-0812">Transmembrane</keyword>
<gene>
    <name evidence="8" type="ORF">SDC9_71428</name>
</gene>
<keyword evidence="5 7" id="KW-1133">Transmembrane helix</keyword>
<dbReference type="NCBIfam" id="TIGR03426">
    <property type="entry name" value="shape_MreD"/>
    <property type="match status" value="1"/>
</dbReference>
<evidence type="ECO:0000313" key="8">
    <source>
        <dbReference type="EMBL" id="MPM24939.1"/>
    </source>
</evidence>
<organism evidence="8">
    <name type="scientific">bioreactor metagenome</name>
    <dbReference type="NCBI Taxonomy" id="1076179"/>
    <lineage>
        <taxon>unclassified sequences</taxon>
        <taxon>metagenomes</taxon>
        <taxon>ecological metagenomes</taxon>
    </lineage>
</organism>
<keyword evidence="2" id="KW-1003">Cell membrane</keyword>
<keyword evidence="4" id="KW-0133">Cell shape</keyword>
<dbReference type="Pfam" id="PF04093">
    <property type="entry name" value="MreD"/>
    <property type="match status" value="1"/>
</dbReference>
<protein>
    <recommendedName>
        <fullName evidence="9">Rod shape-determining protein MreD</fullName>
    </recommendedName>
</protein>